<reference evidence="2 3" key="1">
    <citation type="submission" date="2018-06" db="EMBL/GenBank/DDBJ databases">
        <title>Genomic Encyclopedia of Type Strains, Phase IV (KMG-IV): sequencing the most valuable type-strain genomes for metagenomic binning, comparative biology and taxonomic classification.</title>
        <authorList>
            <person name="Goeker M."/>
        </authorList>
    </citation>
    <scope>NUCLEOTIDE SEQUENCE [LARGE SCALE GENOMIC DNA]</scope>
    <source>
        <strain evidence="2 3">DSM 18048</strain>
    </source>
</reference>
<dbReference type="PANTHER" id="PTHR28208:SF3">
    <property type="entry name" value="PHOSPHATIDATE PHOSPHATASE APP1"/>
    <property type="match status" value="1"/>
</dbReference>
<dbReference type="InterPro" id="IPR052935">
    <property type="entry name" value="Mg2+_PAP"/>
</dbReference>
<comment type="caution">
    <text evidence="2">The sequence shown here is derived from an EMBL/GenBank/DDBJ whole genome shotgun (WGS) entry which is preliminary data.</text>
</comment>
<dbReference type="EMBL" id="QJSX01000003">
    <property type="protein sequence ID" value="PYE55227.1"/>
    <property type="molecule type" value="Genomic_DNA"/>
</dbReference>
<evidence type="ECO:0000259" key="1">
    <source>
        <dbReference type="Pfam" id="PF09949"/>
    </source>
</evidence>
<protein>
    <submittedName>
        <fullName evidence="2">Phosphatidate phosphatase APP1</fullName>
    </submittedName>
</protein>
<accession>A0A318S880</accession>
<dbReference type="AlphaFoldDB" id="A0A318S880"/>
<organism evidence="2 3">
    <name type="scientific">Deinococcus yavapaiensis KR-236</name>
    <dbReference type="NCBI Taxonomy" id="694435"/>
    <lineage>
        <taxon>Bacteria</taxon>
        <taxon>Thermotogati</taxon>
        <taxon>Deinococcota</taxon>
        <taxon>Deinococci</taxon>
        <taxon>Deinococcales</taxon>
        <taxon>Deinococcaceae</taxon>
        <taxon>Deinococcus</taxon>
    </lineage>
</organism>
<name>A0A318S880_9DEIO</name>
<gene>
    <name evidence="2" type="ORF">DES52_10357</name>
</gene>
<dbReference type="InterPro" id="IPR019236">
    <property type="entry name" value="APP1_cat"/>
</dbReference>
<dbReference type="Proteomes" id="UP000248326">
    <property type="component" value="Unassembled WGS sequence"/>
</dbReference>
<evidence type="ECO:0000313" key="3">
    <source>
        <dbReference type="Proteomes" id="UP000248326"/>
    </source>
</evidence>
<sequence>MRSPEPFLKRRLPSGPLSYTDRVSRLLDFLNIANTTLDKRFGRFVQQRRKTGRLVIVAFCGYGTPTHATLRGRVLRPRTLTEATERDPRWRNALNVARRFLSREVHGVAVHGTLAGVRATATTDQEGYFDLTFAFDAPLSGEWHEAALTLGSPDSAVTAPVHVVQSAAFGVISDLDDTVVESKVTRRWRMLTTVMLGNARTRLPFPGVSALYRALVGGPSGSASNPVFYVSSSPWNLFDMLWAFLEYRHIPLGPIFLRDWSLSTLHPVHGDHKLEAIARIVGMYPTLKFVLVGDSGEQDPEIYREVVRAHPDRVLAVYIREVTGARRRSEVMALRHELRAANVDLVLATDSLAAAHHAYALGLIPASSVREVGESASR</sequence>
<keyword evidence="3" id="KW-1185">Reference proteome</keyword>
<proteinExistence type="predicted"/>
<dbReference type="GO" id="GO:0008195">
    <property type="term" value="F:phosphatidate phosphatase activity"/>
    <property type="evidence" value="ECO:0007669"/>
    <property type="project" value="InterPro"/>
</dbReference>
<evidence type="ECO:0000313" key="2">
    <source>
        <dbReference type="EMBL" id="PYE55227.1"/>
    </source>
</evidence>
<dbReference type="Pfam" id="PF09949">
    <property type="entry name" value="APP1_cat"/>
    <property type="match status" value="1"/>
</dbReference>
<dbReference type="PANTHER" id="PTHR28208">
    <property type="entry name" value="PHOSPHATIDATE PHOSPHATASE APP1"/>
    <property type="match status" value="1"/>
</dbReference>
<feature type="domain" description="Phosphatidate phosphatase APP1 catalytic" evidence="1">
    <location>
        <begin position="169"/>
        <end position="321"/>
    </location>
</feature>